<dbReference type="InterPro" id="IPR014001">
    <property type="entry name" value="Helicase_ATP-bd"/>
</dbReference>
<dbReference type="InterPro" id="IPR027417">
    <property type="entry name" value="P-loop_NTPase"/>
</dbReference>
<name>A0A0G0GJV7_9BACT</name>
<organism evidence="2 3">
    <name type="scientific">candidate division WS6 bacterium GW2011_GWC1_36_11</name>
    <dbReference type="NCBI Taxonomy" id="1619090"/>
    <lineage>
        <taxon>Bacteria</taxon>
        <taxon>Candidatus Dojkabacteria</taxon>
    </lineage>
</organism>
<dbReference type="PANTHER" id="PTHR24029">
    <property type="entry name" value="UVRABC SYSTEM PROTEIN B"/>
    <property type="match status" value="1"/>
</dbReference>
<evidence type="ECO:0000313" key="2">
    <source>
        <dbReference type="EMBL" id="KKP91907.1"/>
    </source>
</evidence>
<accession>A0A0G0GJV7</accession>
<dbReference type="PATRIC" id="fig|1619090.3.peg.527"/>
<feature type="domain" description="Helicase ATP-binding" evidence="1">
    <location>
        <begin position="25"/>
        <end position="160"/>
    </location>
</feature>
<gene>
    <name evidence="2" type="ORF">UR96_C0025G0004</name>
</gene>
<reference evidence="2 3" key="1">
    <citation type="journal article" date="2015" name="Nature">
        <title>rRNA introns, odd ribosomes, and small enigmatic genomes across a large radiation of phyla.</title>
        <authorList>
            <person name="Brown C.T."/>
            <person name="Hug L.A."/>
            <person name="Thomas B.C."/>
            <person name="Sharon I."/>
            <person name="Castelle C.J."/>
            <person name="Singh A."/>
            <person name="Wilkins M.J."/>
            <person name="Williams K.H."/>
            <person name="Banfield J.F."/>
        </authorList>
    </citation>
    <scope>NUCLEOTIDE SEQUENCE [LARGE SCALE GENOMIC DNA]</scope>
</reference>
<protein>
    <submittedName>
        <fullName evidence="2">Excinuclease ABC subunit B, excinuclease ABC subunit B</fullName>
    </submittedName>
</protein>
<dbReference type="GO" id="GO:0009380">
    <property type="term" value="C:excinuclease repair complex"/>
    <property type="evidence" value="ECO:0007669"/>
    <property type="project" value="InterPro"/>
</dbReference>
<dbReference type="PROSITE" id="PS51192">
    <property type="entry name" value="HELICASE_ATP_BIND_1"/>
    <property type="match status" value="1"/>
</dbReference>
<comment type="caution">
    <text evidence="2">The sequence shown here is derived from an EMBL/GenBank/DDBJ whole genome shotgun (WGS) entry which is preliminary data.</text>
</comment>
<dbReference type="GO" id="GO:0006289">
    <property type="term" value="P:nucleotide-excision repair"/>
    <property type="evidence" value="ECO:0007669"/>
    <property type="project" value="InterPro"/>
</dbReference>
<dbReference type="InterPro" id="IPR004807">
    <property type="entry name" value="UvrB"/>
</dbReference>
<dbReference type="PANTHER" id="PTHR24029:SF0">
    <property type="entry name" value="UVRABC SYSTEM PROTEIN B"/>
    <property type="match status" value="1"/>
</dbReference>
<dbReference type="Proteomes" id="UP000034140">
    <property type="component" value="Unassembled WGS sequence"/>
</dbReference>
<evidence type="ECO:0000259" key="1">
    <source>
        <dbReference type="PROSITE" id="PS51192"/>
    </source>
</evidence>
<evidence type="ECO:0000313" key="3">
    <source>
        <dbReference type="Proteomes" id="UP000034140"/>
    </source>
</evidence>
<dbReference type="Gene3D" id="3.40.50.300">
    <property type="entry name" value="P-loop containing nucleotide triphosphate hydrolases"/>
    <property type="match status" value="1"/>
</dbReference>
<dbReference type="SUPFAM" id="SSF52540">
    <property type="entry name" value="P-loop containing nucleoside triphosphate hydrolases"/>
    <property type="match status" value="1"/>
</dbReference>
<dbReference type="GO" id="GO:0003677">
    <property type="term" value="F:DNA binding"/>
    <property type="evidence" value="ECO:0007669"/>
    <property type="project" value="InterPro"/>
</dbReference>
<dbReference type="GO" id="GO:0005524">
    <property type="term" value="F:ATP binding"/>
    <property type="evidence" value="ECO:0007669"/>
    <property type="project" value="InterPro"/>
</dbReference>
<proteinExistence type="predicted"/>
<dbReference type="InterPro" id="IPR006935">
    <property type="entry name" value="Helicase/UvrB_N"/>
</dbReference>
<dbReference type="EMBL" id="LBRE01000025">
    <property type="protein sequence ID" value="KKP91907.1"/>
    <property type="molecule type" value="Genomic_DNA"/>
</dbReference>
<dbReference type="Pfam" id="PF04851">
    <property type="entry name" value="ResIII"/>
    <property type="match status" value="1"/>
</dbReference>
<dbReference type="AlphaFoldDB" id="A0A0G0GJV7"/>
<sequence>MDSFRLQAPYEISPDQQQATNELLQNIENGKQRQTLLGVTGSGKTFVMANVIQKLDRPTLILSHNKTLAAQLYEEFKEYFPENSVKYFVSYYDYYQPEAYIPSKDLYIEKESQVNKAIENLRFGAMNSALTRKDTIVVASVSCIYNIGDPENYENKSLELRKGHEFNLTDLARELVAMRYVRDTYDFDTGVIQGRPNI</sequence>
<dbReference type="SMART" id="SM00487">
    <property type="entry name" value="DEXDc"/>
    <property type="match status" value="1"/>
</dbReference>
<dbReference type="GO" id="GO:0016887">
    <property type="term" value="F:ATP hydrolysis activity"/>
    <property type="evidence" value="ECO:0007669"/>
    <property type="project" value="InterPro"/>
</dbReference>